<comment type="caution">
    <text evidence="3">The sequence shown here is derived from an EMBL/GenBank/DDBJ whole genome shotgun (WGS) entry which is preliminary data.</text>
</comment>
<dbReference type="GO" id="GO:0005829">
    <property type="term" value="C:cytosol"/>
    <property type="evidence" value="ECO:0007669"/>
    <property type="project" value="TreeGrafter"/>
</dbReference>
<feature type="compositionally biased region" description="Low complexity" evidence="2">
    <location>
        <begin position="100"/>
        <end position="120"/>
    </location>
</feature>
<sequence>MTAAGTAVFAPQAHSGSIFPTPYDTPPTPPRTNSSDSSSPATASTAAAPNPPSPSSTAAASGGEREHLRRSIHMVRSYQRRSTPSASIRQGMRTPPPPAATASGSASGQQAGGSSSAHSANVHRAAMIHAMMHQAARNATIPGPRSAAGSPASVTTVSPSSTLTIAASSDSTFPPSASSSMSSPSSSGTRQPTAAQHFLGASTSGGFQIQQQQAPTTPARRRLFHPPPSATTPPSSSDIRFRPVTGSGTVNPSVHPQFRSKAVCKLFCRHCANVMCRRGMKAILLGNTKVELYSTDTPPTGVELVYGDYFTQNCSCRIRDAACLGCGNVVGYHVTQPCEKCLEACNNGHFYMFLSDGVQPVERIDASGSKLLRWASLPCAEQDRDEAETTKCYEQLCR</sequence>
<dbReference type="PANTHER" id="PTHR31841">
    <property type="entry name" value="PROTEIN FAM72A-RELATED"/>
    <property type="match status" value="1"/>
</dbReference>
<dbReference type="InterPro" id="IPR026768">
    <property type="entry name" value="YPEH2ZP"/>
</dbReference>
<evidence type="ECO:0000256" key="1">
    <source>
        <dbReference type="ARBA" id="ARBA00006888"/>
    </source>
</evidence>
<reference evidence="3" key="1">
    <citation type="submission" date="2020-05" db="EMBL/GenBank/DDBJ databases">
        <title>Phylogenomic resolution of chytrid fungi.</title>
        <authorList>
            <person name="Stajich J.E."/>
            <person name="Amses K."/>
            <person name="Simmons R."/>
            <person name="Seto K."/>
            <person name="Myers J."/>
            <person name="Bonds A."/>
            <person name="Quandt C.A."/>
            <person name="Barry K."/>
            <person name="Liu P."/>
            <person name="Grigoriev I."/>
            <person name="Longcore J.E."/>
            <person name="James T.Y."/>
        </authorList>
    </citation>
    <scope>NUCLEOTIDE SEQUENCE</scope>
    <source>
        <strain evidence="3">JEL0379</strain>
    </source>
</reference>
<evidence type="ECO:0000313" key="3">
    <source>
        <dbReference type="EMBL" id="KAJ3181721.1"/>
    </source>
</evidence>
<proteinExistence type="inferred from homology"/>
<organism evidence="3 4">
    <name type="scientific">Geranomyces variabilis</name>
    <dbReference type="NCBI Taxonomy" id="109894"/>
    <lineage>
        <taxon>Eukaryota</taxon>
        <taxon>Fungi</taxon>
        <taxon>Fungi incertae sedis</taxon>
        <taxon>Chytridiomycota</taxon>
        <taxon>Chytridiomycota incertae sedis</taxon>
        <taxon>Chytridiomycetes</taxon>
        <taxon>Spizellomycetales</taxon>
        <taxon>Powellomycetaceae</taxon>
        <taxon>Geranomyces</taxon>
    </lineage>
</organism>
<protein>
    <submittedName>
        <fullName evidence="3">Protein fam72a</fullName>
    </submittedName>
</protein>
<name>A0AAD5TQD0_9FUNG</name>
<feature type="region of interest" description="Disordered" evidence="2">
    <location>
        <begin position="166"/>
        <end position="193"/>
    </location>
</feature>
<comment type="similarity">
    <text evidence="1">Belongs to the FAM72 family.</text>
</comment>
<dbReference type="EMBL" id="JADGJQ010000011">
    <property type="protein sequence ID" value="KAJ3181721.1"/>
    <property type="molecule type" value="Genomic_DNA"/>
</dbReference>
<feature type="region of interest" description="Disordered" evidence="2">
    <location>
        <begin position="1"/>
        <end position="120"/>
    </location>
</feature>
<gene>
    <name evidence="3" type="primary">FAM72A_1</name>
    <name evidence="3" type="ORF">HDU87_000739</name>
</gene>
<feature type="compositionally biased region" description="Low complexity" evidence="2">
    <location>
        <begin position="166"/>
        <end position="187"/>
    </location>
</feature>
<evidence type="ECO:0000256" key="2">
    <source>
        <dbReference type="SAM" id="MobiDB-lite"/>
    </source>
</evidence>
<accession>A0AAD5TQD0</accession>
<dbReference type="PANTHER" id="PTHR31841:SF1">
    <property type="entry name" value="PROTEIN FAM72A-RELATED"/>
    <property type="match status" value="1"/>
</dbReference>
<dbReference type="Proteomes" id="UP001212152">
    <property type="component" value="Unassembled WGS sequence"/>
</dbReference>
<dbReference type="AlphaFoldDB" id="A0AAD5TQD0"/>
<feature type="compositionally biased region" description="Low complexity" evidence="2">
    <location>
        <begin position="31"/>
        <end position="48"/>
    </location>
</feature>
<keyword evidence="4" id="KW-1185">Reference proteome</keyword>
<evidence type="ECO:0000313" key="4">
    <source>
        <dbReference type="Proteomes" id="UP001212152"/>
    </source>
</evidence>
<dbReference type="Pfam" id="PF14976">
    <property type="entry name" value="YPEH2ZP"/>
    <property type="match status" value="1"/>
</dbReference>
<feature type="region of interest" description="Disordered" evidence="2">
    <location>
        <begin position="207"/>
        <end position="248"/>
    </location>
</feature>